<organism evidence="1 2">
    <name type="scientific">Coprinopsis marcescibilis</name>
    <name type="common">Agaric fungus</name>
    <name type="synonym">Psathyrella marcescibilis</name>
    <dbReference type="NCBI Taxonomy" id="230819"/>
    <lineage>
        <taxon>Eukaryota</taxon>
        <taxon>Fungi</taxon>
        <taxon>Dikarya</taxon>
        <taxon>Basidiomycota</taxon>
        <taxon>Agaricomycotina</taxon>
        <taxon>Agaricomycetes</taxon>
        <taxon>Agaricomycetidae</taxon>
        <taxon>Agaricales</taxon>
        <taxon>Agaricineae</taxon>
        <taxon>Psathyrellaceae</taxon>
        <taxon>Coprinopsis</taxon>
    </lineage>
</organism>
<dbReference type="InterPro" id="IPR041078">
    <property type="entry name" value="Plavaka"/>
</dbReference>
<gene>
    <name evidence="1" type="ORF">FA15DRAFT_656387</name>
</gene>
<dbReference type="EMBL" id="ML210210">
    <property type="protein sequence ID" value="TFK23906.1"/>
    <property type="molecule type" value="Genomic_DNA"/>
</dbReference>
<evidence type="ECO:0000313" key="1">
    <source>
        <dbReference type="EMBL" id="TFK23906.1"/>
    </source>
</evidence>
<dbReference type="AlphaFoldDB" id="A0A5C3KTX5"/>
<protein>
    <submittedName>
        <fullName evidence="1">Uncharacterized protein</fullName>
    </submittedName>
</protein>
<proteinExistence type="predicted"/>
<reference evidence="1 2" key="1">
    <citation type="journal article" date="2019" name="Nat. Ecol. Evol.">
        <title>Megaphylogeny resolves global patterns of mushroom evolution.</title>
        <authorList>
            <person name="Varga T."/>
            <person name="Krizsan K."/>
            <person name="Foldi C."/>
            <person name="Dima B."/>
            <person name="Sanchez-Garcia M."/>
            <person name="Sanchez-Ramirez S."/>
            <person name="Szollosi G.J."/>
            <person name="Szarkandi J.G."/>
            <person name="Papp V."/>
            <person name="Albert L."/>
            <person name="Andreopoulos W."/>
            <person name="Angelini C."/>
            <person name="Antonin V."/>
            <person name="Barry K.W."/>
            <person name="Bougher N.L."/>
            <person name="Buchanan P."/>
            <person name="Buyck B."/>
            <person name="Bense V."/>
            <person name="Catcheside P."/>
            <person name="Chovatia M."/>
            <person name="Cooper J."/>
            <person name="Damon W."/>
            <person name="Desjardin D."/>
            <person name="Finy P."/>
            <person name="Geml J."/>
            <person name="Haridas S."/>
            <person name="Hughes K."/>
            <person name="Justo A."/>
            <person name="Karasinski D."/>
            <person name="Kautmanova I."/>
            <person name="Kiss B."/>
            <person name="Kocsube S."/>
            <person name="Kotiranta H."/>
            <person name="LaButti K.M."/>
            <person name="Lechner B.E."/>
            <person name="Liimatainen K."/>
            <person name="Lipzen A."/>
            <person name="Lukacs Z."/>
            <person name="Mihaltcheva S."/>
            <person name="Morgado L.N."/>
            <person name="Niskanen T."/>
            <person name="Noordeloos M.E."/>
            <person name="Ohm R.A."/>
            <person name="Ortiz-Santana B."/>
            <person name="Ovrebo C."/>
            <person name="Racz N."/>
            <person name="Riley R."/>
            <person name="Savchenko A."/>
            <person name="Shiryaev A."/>
            <person name="Soop K."/>
            <person name="Spirin V."/>
            <person name="Szebenyi C."/>
            <person name="Tomsovsky M."/>
            <person name="Tulloss R.E."/>
            <person name="Uehling J."/>
            <person name="Grigoriev I.V."/>
            <person name="Vagvolgyi C."/>
            <person name="Papp T."/>
            <person name="Martin F.M."/>
            <person name="Miettinen O."/>
            <person name="Hibbett D.S."/>
            <person name="Nagy L.G."/>
        </authorList>
    </citation>
    <scope>NUCLEOTIDE SEQUENCE [LARGE SCALE GENOMIC DNA]</scope>
    <source>
        <strain evidence="1 2">CBS 121175</strain>
    </source>
</reference>
<evidence type="ECO:0000313" key="2">
    <source>
        <dbReference type="Proteomes" id="UP000307440"/>
    </source>
</evidence>
<keyword evidence="2" id="KW-1185">Reference proteome</keyword>
<dbReference type="Proteomes" id="UP000307440">
    <property type="component" value="Unassembled WGS sequence"/>
</dbReference>
<dbReference type="Pfam" id="PF18759">
    <property type="entry name" value="Plavaka"/>
    <property type="match status" value="1"/>
</dbReference>
<sequence>MDGAKNVCWRTANNLYASINEVQAGSAPFHTVYLQYDGPIPEHDPPKWMTEPIPLCTQNAQEVVLQQLRNREFEDKFNTVPYQEFDATGDRVYSNLLSGDWAWEEATVIVKDETTHGAMLVPIITGLDKTTVSVATGHQEYHPFYISIGNISNMACQSHNCGVFPLSFLPIPKASQAERESKEYKQFVWLSCIVQGWCPKCFGKLDDLDGPNASQHRMHEMTQFIQAQFTPTAAWDKYDIHVLMAPNLLHQIIKGTFKDHLVTILAVPVFPGLRCFKDGQDFVQWTGDDSKALLKVYIPAIKDHIPDKMVQCLVAFANMCYIFRRNAISSTALKQAEACLNKFHNLRKPKHITAVKEPWRRSNRYDALPQMLTTLVRMDNMKALEKDFICKGMLDGSTAVYTALTLDTGEVLPNQVDSDTEVDPEDEDIEPKLGQHTAASIEHAKTPEQGYPRVLKDLADYISLPQLVPAFIRNLYMTRIFVHHSIIARLYAPSNLCGPAGMHCQTVWCNPAWEGGGRFNTVFMHQTEEDCAVPGPKVAQLYLVFSFTDETTDIERCCALVSMFPVEGDVKDPVTGMWVVKRQEETADSPLPLRIVLITILTNISQSMTDNHIILTREFFLSFNCQITTHHSTTLPHVHLLTMTEASKIQTAPPSTPTKDGSSSHALDPIAIICHLDALISEFNVLAIMDTRKDSKTNKIALKKPHLQSACAFYYEEGDLQEDSAQPSAGHYKRWVMEPFVFDTKTGRRVEECWRLLHYFWDEKNRGTWRRATEILIYPAARAWLSSFPLWSFPKEEKSGKCRSRLGIC</sequence>
<dbReference type="OrthoDB" id="3199698at2759"/>
<name>A0A5C3KTX5_COPMA</name>
<accession>A0A5C3KTX5</accession>